<keyword evidence="8" id="KW-1185">Reference proteome</keyword>
<feature type="domain" description="Fatty acid hydroxylase" evidence="6">
    <location>
        <begin position="113"/>
        <end position="235"/>
    </location>
</feature>
<comment type="subcellular location">
    <subcellularLocation>
        <location evidence="1">Membrane</location>
    </subcellularLocation>
</comment>
<feature type="transmembrane region" description="Helical" evidence="5">
    <location>
        <begin position="65"/>
        <end position="87"/>
    </location>
</feature>
<evidence type="ECO:0000256" key="5">
    <source>
        <dbReference type="SAM" id="Phobius"/>
    </source>
</evidence>
<dbReference type="InterPro" id="IPR006694">
    <property type="entry name" value="Fatty_acid_hydroxylase"/>
</dbReference>
<dbReference type="AlphaFoldDB" id="A0AAV9HU55"/>
<dbReference type="Pfam" id="PF04116">
    <property type="entry name" value="FA_hydroxylase"/>
    <property type="match status" value="1"/>
</dbReference>
<dbReference type="GO" id="GO:0016020">
    <property type="term" value="C:membrane"/>
    <property type="evidence" value="ECO:0007669"/>
    <property type="project" value="UniProtKB-SubCell"/>
</dbReference>
<dbReference type="GO" id="GO:0005506">
    <property type="term" value="F:iron ion binding"/>
    <property type="evidence" value="ECO:0007669"/>
    <property type="project" value="InterPro"/>
</dbReference>
<evidence type="ECO:0000256" key="3">
    <source>
        <dbReference type="ARBA" id="ARBA00022989"/>
    </source>
</evidence>
<gene>
    <name evidence="7" type="ORF">QBC42DRAFT_171338</name>
</gene>
<evidence type="ECO:0000256" key="4">
    <source>
        <dbReference type="ARBA" id="ARBA00023136"/>
    </source>
</evidence>
<accession>A0AAV9HU55</accession>
<evidence type="ECO:0000259" key="6">
    <source>
        <dbReference type="Pfam" id="PF04116"/>
    </source>
</evidence>
<evidence type="ECO:0000256" key="2">
    <source>
        <dbReference type="ARBA" id="ARBA00022692"/>
    </source>
</evidence>
<name>A0AAV9HU55_9PEZI</name>
<dbReference type="InterPro" id="IPR050307">
    <property type="entry name" value="Sterol_Desaturase_Related"/>
</dbReference>
<keyword evidence="2 5" id="KW-0812">Transmembrane</keyword>
<evidence type="ECO:0000313" key="8">
    <source>
        <dbReference type="Proteomes" id="UP001321749"/>
    </source>
</evidence>
<dbReference type="PANTHER" id="PTHR11863">
    <property type="entry name" value="STEROL DESATURASE"/>
    <property type="match status" value="1"/>
</dbReference>
<keyword evidence="4 5" id="KW-0472">Membrane</keyword>
<evidence type="ECO:0000313" key="7">
    <source>
        <dbReference type="EMBL" id="KAK4464417.1"/>
    </source>
</evidence>
<dbReference type="EMBL" id="MU864948">
    <property type="protein sequence ID" value="KAK4464417.1"/>
    <property type="molecule type" value="Genomic_DNA"/>
</dbReference>
<sequence length="246" mass="28364">MWATTVRTYNSNRIEFLGTTLVQILCFWVPGIAYISLDYIFPGFSAKHKIQPAPKQPTAAEIKHCAYVAFVSQLFNTGVGLLLMVVAELRGRPSTFVVTESFPTLQLFVRDLFLCTILREVLFYYSHRLLHLPRFYKTIHKKHHEFTAPVALTAQYAHPLEHFISGLLPVALPPVLLRTHILTFWVFLGTQLFETTTVHSGYDFLRGIARKHDAHHEKFNLYYGAYGLMDWVHGTDKLKRTRKKAE</sequence>
<dbReference type="Proteomes" id="UP001321749">
    <property type="component" value="Unassembled WGS sequence"/>
</dbReference>
<organism evidence="7 8">
    <name type="scientific">Cladorrhinum samala</name>
    <dbReference type="NCBI Taxonomy" id="585594"/>
    <lineage>
        <taxon>Eukaryota</taxon>
        <taxon>Fungi</taxon>
        <taxon>Dikarya</taxon>
        <taxon>Ascomycota</taxon>
        <taxon>Pezizomycotina</taxon>
        <taxon>Sordariomycetes</taxon>
        <taxon>Sordariomycetidae</taxon>
        <taxon>Sordariales</taxon>
        <taxon>Podosporaceae</taxon>
        <taxon>Cladorrhinum</taxon>
    </lineage>
</organism>
<protein>
    <submittedName>
        <fullName evidence="7">Fatty acid hydroxylase superfamily-domain-containing protein</fullName>
    </submittedName>
</protein>
<feature type="transmembrane region" description="Helical" evidence="5">
    <location>
        <begin position="20"/>
        <end position="44"/>
    </location>
</feature>
<keyword evidence="3 5" id="KW-1133">Transmembrane helix</keyword>
<reference evidence="7" key="2">
    <citation type="submission" date="2023-06" db="EMBL/GenBank/DDBJ databases">
        <authorList>
            <consortium name="Lawrence Berkeley National Laboratory"/>
            <person name="Mondo S.J."/>
            <person name="Hensen N."/>
            <person name="Bonometti L."/>
            <person name="Westerberg I."/>
            <person name="Brannstrom I.O."/>
            <person name="Guillou S."/>
            <person name="Cros-Aarteil S."/>
            <person name="Calhoun S."/>
            <person name="Haridas S."/>
            <person name="Kuo A."/>
            <person name="Pangilinan J."/>
            <person name="Riley R."/>
            <person name="Labutti K."/>
            <person name="Andreopoulos B."/>
            <person name="Lipzen A."/>
            <person name="Chen C."/>
            <person name="Yanf M."/>
            <person name="Daum C."/>
            <person name="Ng V."/>
            <person name="Clum A."/>
            <person name="Steindorff A."/>
            <person name="Ohm R."/>
            <person name="Martin F."/>
            <person name="Silar P."/>
            <person name="Natvig D."/>
            <person name="Lalanne C."/>
            <person name="Gautier V."/>
            <person name="Ament-Velasquez S.L."/>
            <person name="Kruys A."/>
            <person name="Hutchinson M.I."/>
            <person name="Powell A.J."/>
            <person name="Barry K."/>
            <person name="Miller A.N."/>
            <person name="Grigoriev I.V."/>
            <person name="Debuchy R."/>
            <person name="Gladieux P."/>
            <person name="Thoren M.H."/>
            <person name="Johannesson H."/>
        </authorList>
    </citation>
    <scope>NUCLEOTIDE SEQUENCE</scope>
    <source>
        <strain evidence="7">PSN324</strain>
    </source>
</reference>
<dbReference type="GO" id="GO:0008610">
    <property type="term" value="P:lipid biosynthetic process"/>
    <property type="evidence" value="ECO:0007669"/>
    <property type="project" value="InterPro"/>
</dbReference>
<evidence type="ECO:0000256" key="1">
    <source>
        <dbReference type="ARBA" id="ARBA00004370"/>
    </source>
</evidence>
<comment type="caution">
    <text evidence="7">The sequence shown here is derived from an EMBL/GenBank/DDBJ whole genome shotgun (WGS) entry which is preliminary data.</text>
</comment>
<dbReference type="GO" id="GO:0016491">
    <property type="term" value="F:oxidoreductase activity"/>
    <property type="evidence" value="ECO:0007669"/>
    <property type="project" value="InterPro"/>
</dbReference>
<reference evidence="7" key="1">
    <citation type="journal article" date="2023" name="Mol. Phylogenet. Evol.">
        <title>Genome-scale phylogeny and comparative genomics of the fungal order Sordariales.</title>
        <authorList>
            <person name="Hensen N."/>
            <person name="Bonometti L."/>
            <person name="Westerberg I."/>
            <person name="Brannstrom I.O."/>
            <person name="Guillou S."/>
            <person name="Cros-Aarteil S."/>
            <person name="Calhoun S."/>
            <person name="Haridas S."/>
            <person name="Kuo A."/>
            <person name="Mondo S."/>
            <person name="Pangilinan J."/>
            <person name="Riley R."/>
            <person name="LaButti K."/>
            <person name="Andreopoulos B."/>
            <person name="Lipzen A."/>
            <person name="Chen C."/>
            <person name="Yan M."/>
            <person name="Daum C."/>
            <person name="Ng V."/>
            <person name="Clum A."/>
            <person name="Steindorff A."/>
            <person name="Ohm R.A."/>
            <person name="Martin F."/>
            <person name="Silar P."/>
            <person name="Natvig D.O."/>
            <person name="Lalanne C."/>
            <person name="Gautier V."/>
            <person name="Ament-Velasquez S.L."/>
            <person name="Kruys A."/>
            <person name="Hutchinson M.I."/>
            <person name="Powell A.J."/>
            <person name="Barry K."/>
            <person name="Miller A.N."/>
            <person name="Grigoriev I.V."/>
            <person name="Debuchy R."/>
            <person name="Gladieux P."/>
            <person name="Hiltunen Thoren M."/>
            <person name="Johannesson H."/>
        </authorList>
    </citation>
    <scope>NUCLEOTIDE SEQUENCE</scope>
    <source>
        <strain evidence="7">PSN324</strain>
    </source>
</reference>
<proteinExistence type="predicted"/>